<dbReference type="EMBL" id="DAAOEH010000014">
    <property type="protein sequence ID" value="HAD2685964.1"/>
    <property type="molecule type" value="Genomic_DNA"/>
</dbReference>
<dbReference type="RefSeq" id="WP_000586154.1">
    <property type="nucleotide sequence ID" value="NZ_BAABRJ010000004.1"/>
</dbReference>
<sequence length="84" mass="9736">MIINGKLIKAKDLAKAAGVSRSTVIKYYGISRENYERVATERRKLAFELRASGLKWKEVAEKMNTTKYSAIAYYRRYLALEKNK</sequence>
<proteinExistence type="predicted"/>
<gene>
    <name evidence="1" type="ORF">G1H51_17160</name>
    <name evidence="3" type="ORF">G1H77_16295</name>
    <name evidence="2" type="ORF">G1I19_17135</name>
</gene>
<comment type="caution">
    <text evidence="3">The sequence shown here is derived from an EMBL/GenBank/DDBJ whole genome shotgun (WGS) entry which is preliminary data.</text>
</comment>
<name>A0A3T9L2Q9_SALET</name>
<reference evidence="3" key="2">
    <citation type="submission" date="2019-01" db="EMBL/GenBank/DDBJ databases">
        <authorList>
            <consortium name="NCBI Pathogen Detection Project"/>
        </authorList>
    </citation>
    <scope>NUCLEOTIDE SEQUENCE</scope>
    <source>
        <strain evidence="3">Salmonella enterica subsp. enterica</strain>
    </source>
</reference>
<evidence type="ECO:0000313" key="2">
    <source>
        <dbReference type="EMBL" id="HAD2652715.1"/>
    </source>
</evidence>
<evidence type="ECO:0000313" key="1">
    <source>
        <dbReference type="EMBL" id="HAD2550627.1"/>
    </source>
</evidence>
<dbReference type="EMBL" id="DAAOCX010000015">
    <property type="protein sequence ID" value="HAD2550627.1"/>
    <property type="molecule type" value="Genomic_DNA"/>
</dbReference>
<protein>
    <submittedName>
        <fullName evidence="3">Plasmid replication protein</fullName>
    </submittedName>
</protein>
<dbReference type="AlphaFoldDB" id="A0A3T9L2Q9"/>
<evidence type="ECO:0000313" key="3">
    <source>
        <dbReference type="EMBL" id="HAD2685964.1"/>
    </source>
</evidence>
<reference evidence="3" key="1">
    <citation type="journal article" date="2018" name="Genome Biol.">
        <title>SKESA: strategic k-mer extension for scrupulous assemblies.</title>
        <authorList>
            <person name="Souvorov A."/>
            <person name="Agarwala R."/>
            <person name="Lipman D.J."/>
        </authorList>
    </citation>
    <scope>NUCLEOTIDE SEQUENCE</scope>
    <source>
        <strain evidence="3">Salmonella enterica subsp. enterica</strain>
    </source>
</reference>
<dbReference type="GeneID" id="84237790"/>
<accession>A0A3T9L2Q9</accession>
<organism evidence="3">
    <name type="scientific">Salmonella enterica I</name>
    <dbReference type="NCBI Taxonomy" id="59201"/>
    <lineage>
        <taxon>Bacteria</taxon>
        <taxon>Pseudomonadati</taxon>
        <taxon>Pseudomonadota</taxon>
        <taxon>Gammaproteobacteria</taxon>
        <taxon>Enterobacterales</taxon>
        <taxon>Enterobacteriaceae</taxon>
        <taxon>Salmonella</taxon>
    </lineage>
</organism>
<dbReference type="EMBL" id="DAAOEA010000015">
    <property type="protein sequence ID" value="HAD2652715.1"/>
    <property type="molecule type" value="Genomic_DNA"/>
</dbReference>